<protein>
    <submittedName>
        <fullName evidence="3">DUF1738 domain-containing protein</fullName>
    </submittedName>
</protein>
<evidence type="ECO:0000313" key="3">
    <source>
        <dbReference type="EMBL" id="MBW6532712.1"/>
    </source>
</evidence>
<sequence>MPAGTRDIAAAITDTIIAKLEAGTVPWQRPWSITGEGGRPLRHEGTPYLGINSIWLWVMADFLGFRSRYWMTARQAEELGGQVRRDAQPSFSVYSSTFRKRGQPNLEGISADKLIRFLRSYTVFNADEIEGLPSYFYARPVPPTPTLLSARQDRIDAFFAAIPSKIRRGGDRAFFSYTFDYIQMPHAGSFKSADAHASILAHEHAHWTGHSSRLDRTFGKKFGDKAYCVEELVAELTGAMVCSDLGLPSEIHDSHANYVADWLRVLRADKSAIFVAATKAEQAFAYLRAFSAEAATRDAEKLAA</sequence>
<evidence type="ECO:0000313" key="4">
    <source>
        <dbReference type="Proteomes" id="UP000759103"/>
    </source>
</evidence>
<dbReference type="Proteomes" id="UP000759103">
    <property type="component" value="Unassembled WGS sequence"/>
</dbReference>
<dbReference type="InterPro" id="IPR041459">
    <property type="entry name" value="MPTase-PolyVal"/>
</dbReference>
<evidence type="ECO:0000259" key="2">
    <source>
        <dbReference type="Pfam" id="PF18818"/>
    </source>
</evidence>
<keyword evidence="4" id="KW-1185">Reference proteome</keyword>
<dbReference type="Pfam" id="PF08401">
    <property type="entry name" value="ArdcN"/>
    <property type="match status" value="1"/>
</dbReference>
<reference evidence="3 4" key="1">
    <citation type="submission" date="2021-07" db="EMBL/GenBank/DDBJ databases">
        <title>Sphingomonas sp.</title>
        <authorList>
            <person name="Feng G."/>
            <person name="Li J."/>
            <person name="Pan M."/>
        </authorList>
    </citation>
    <scope>NUCLEOTIDE SEQUENCE [LARGE SCALE GENOMIC DNA]</scope>
    <source>
        <strain evidence="3 4">RRHST34</strain>
    </source>
</reference>
<dbReference type="EMBL" id="JAHXZN010000009">
    <property type="protein sequence ID" value="MBW6532712.1"/>
    <property type="molecule type" value="Genomic_DNA"/>
</dbReference>
<dbReference type="RefSeq" id="WP_219750300.1">
    <property type="nucleotide sequence ID" value="NZ_JAHXZN010000009.1"/>
</dbReference>
<organism evidence="3 4">
    <name type="scientific">Sphingomonas citri</name>
    <dbReference type="NCBI Taxonomy" id="2862499"/>
    <lineage>
        <taxon>Bacteria</taxon>
        <taxon>Pseudomonadati</taxon>
        <taxon>Pseudomonadota</taxon>
        <taxon>Alphaproteobacteria</taxon>
        <taxon>Sphingomonadales</taxon>
        <taxon>Sphingomonadaceae</taxon>
        <taxon>Sphingomonas</taxon>
    </lineage>
</organism>
<proteinExistence type="predicted"/>
<dbReference type="InterPro" id="IPR013610">
    <property type="entry name" value="ArdC_N"/>
</dbReference>
<dbReference type="Pfam" id="PF18818">
    <property type="entry name" value="MPTase-PolyVal"/>
    <property type="match status" value="1"/>
</dbReference>
<name>A0ABS7BSX3_9SPHN</name>
<evidence type="ECO:0000259" key="1">
    <source>
        <dbReference type="Pfam" id="PF08401"/>
    </source>
</evidence>
<comment type="caution">
    <text evidence="3">The sequence shown here is derived from an EMBL/GenBank/DDBJ whole genome shotgun (WGS) entry which is preliminary data.</text>
</comment>
<dbReference type="PIRSF" id="PIRSF037112">
    <property type="entry name" value="Antirestriction_ArdC"/>
    <property type="match status" value="1"/>
</dbReference>
<gene>
    <name evidence="3" type="ORF">KZ820_18370</name>
</gene>
<dbReference type="InterPro" id="IPR017113">
    <property type="entry name" value="Antirestriction_ArdC"/>
</dbReference>
<accession>A0ABS7BSX3</accession>
<feature type="domain" description="Polyvalent protein metallopeptidase" evidence="2">
    <location>
        <begin position="154"/>
        <end position="278"/>
    </location>
</feature>
<feature type="domain" description="N-terminal" evidence="1">
    <location>
        <begin position="7"/>
        <end position="124"/>
    </location>
</feature>